<accession>A0AAW1DM02</accession>
<dbReference type="GO" id="GO:0005634">
    <property type="term" value="C:nucleus"/>
    <property type="evidence" value="ECO:0007669"/>
    <property type="project" value="TreeGrafter"/>
</dbReference>
<evidence type="ECO:0000313" key="3">
    <source>
        <dbReference type="EMBL" id="KAK9511948.1"/>
    </source>
</evidence>
<keyword evidence="4" id="KW-1185">Reference proteome</keyword>
<gene>
    <name evidence="3" type="ORF">O3M35_000505</name>
</gene>
<evidence type="ECO:0000313" key="4">
    <source>
        <dbReference type="Proteomes" id="UP001461498"/>
    </source>
</evidence>
<dbReference type="PANTHER" id="PTHR46664">
    <property type="entry name" value="ATM INTERACTOR"/>
    <property type="match status" value="1"/>
</dbReference>
<dbReference type="InterPro" id="IPR055303">
    <property type="entry name" value="ATMIN"/>
</dbReference>
<keyword evidence="1" id="KW-0862">Zinc</keyword>
<dbReference type="PANTHER" id="PTHR46664:SF1">
    <property type="entry name" value="ATM INTERACTOR"/>
    <property type="match status" value="1"/>
</dbReference>
<dbReference type="GO" id="GO:0008270">
    <property type="term" value="F:zinc ion binding"/>
    <property type="evidence" value="ECO:0007669"/>
    <property type="project" value="UniProtKB-KW"/>
</dbReference>
<dbReference type="PROSITE" id="PS50157">
    <property type="entry name" value="ZINC_FINGER_C2H2_2"/>
    <property type="match status" value="1"/>
</dbReference>
<proteinExistence type="predicted"/>
<dbReference type="EMBL" id="JAPXFL010000001">
    <property type="protein sequence ID" value="KAK9511948.1"/>
    <property type="molecule type" value="Genomic_DNA"/>
</dbReference>
<keyword evidence="1" id="KW-0863">Zinc-finger</keyword>
<feature type="domain" description="C2H2-type" evidence="2">
    <location>
        <begin position="90"/>
        <end position="119"/>
    </location>
</feature>
<reference evidence="3 4" key="1">
    <citation type="submission" date="2022-12" db="EMBL/GenBank/DDBJ databases">
        <title>Chromosome-level genome assembly of true bugs.</title>
        <authorList>
            <person name="Ma L."/>
            <person name="Li H."/>
        </authorList>
    </citation>
    <scope>NUCLEOTIDE SEQUENCE [LARGE SCALE GENOMIC DNA]</scope>
    <source>
        <strain evidence="3">Lab_2022b</strain>
    </source>
</reference>
<dbReference type="GO" id="GO:0000976">
    <property type="term" value="F:transcription cis-regulatory region binding"/>
    <property type="evidence" value="ECO:0007669"/>
    <property type="project" value="InterPro"/>
</dbReference>
<evidence type="ECO:0000259" key="2">
    <source>
        <dbReference type="PROSITE" id="PS50157"/>
    </source>
</evidence>
<protein>
    <recommendedName>
        <fullName evidence="2">C2H2-type domain-containing protein</fullName>
    </recommendedName>
</protein>
<dbReference type="AlphaFoldDB" id="A0AAW1DM02"/>
<dbReference type="GO" id="GO:0000981">
    <property type="term" value="F:DNA-binding transcription factor activity, RNA polymerase II-specific"/>
    <property type="evidence" value="ECO:0007669"/>
    <property type="project" value="TreeGrafter"/>
</dbReference>
<name>A0AAW1DM02_9HEMI</name>
<sequence>MHLIKKHQKNSGYLNKKPDDCNFQYFCPEKNCKYFLDNSRSVNELRYFSKMKYLKQVHSAKNVICEKCDKKFISEKAKITHQEKECGVDFTCIECKKSYTTNIALITHCKRKGHLLYKVLQDSCKKGRRILPRPPEPDPLEAATALSELSWKAIVKRGVDVSTQTKGRATRCRTRRISAATQTESLLATNLLSDLVPSQFFSSATQTNADLMFDLSLLPGEYDSSSPQVNNQTQTTGGIMLTGAEELPPILSDTHTQTCIDEEEYSHNCTQTYCDDILLTDLVRLSDIETQTAWASLQIDSAASLGSASCSTAQTQTLL</sequence>
<dbReference type="PROSITE" id="PS00028">
    <property type="entry name" value="ZINC_FINGER_C2H2_1"/>
    <property type="match status" value="1"/>
</dbReference>
<comment type="caution">
    <text evidence="3">The sequence shown here is derived from an EMBL/GenBank/DDBJ whole genome shotgun (WGS) entry which is preliminary data.</text>
</comment>
<organism evidence="3 4">
    <name type="scientific">Rhynocoris fuscipes</name>
    <dbReference type="NCBI Taxonomy" id="488301"/>
    <lineage>
        <taxon>Eukaryota</taxon>
        <taxon>Metazoa</taxon>
        <taxon>Ecdysozoa</taxon>
        <taxon>Arthropoda</taxon>
        <taxon>Hexapoda</taxon>
        <taxon>Insecta</taxon>
        <taxon>Pterygota</taxon>
        <taxon>Neoptera</taxon>
        <taxon>Paraneoptera</taxon>
        <taxon>Hemiptera</taxon>
        <taxon>Heteroptera</taxon>
        <taxon>Panheteroptera</taxon>
        <taxon>Cimicomorpha</taxon>
        <taxon>Reduviidae</taxon>
        <taxon>Harpactorinae</taxon>
        <taxon>Harpactorini</taxon>
        <taxon>Rhynocoris</taxon>
    </lineage>
</organism>
<dbReference type="Proteomes" id="UP001461498">
    <property type="component" value="Unassembled WGS sequence"/>
</dbReference>
<dbReference type="GO" id="GO:0045944">
    <property type="term" value="P:positive regulation of transcription by RNA polymerase II"/>
    <property type="evidence" value="ECO:0007669"/>
    <property type="project" value="InterPro"/>
</dbReference>
<evidence type="ECO:0000256" key="1">
    <source>
        <dbReference type="PROSITE-ProRule" id="PRU00042"/>
    </source>
</evidence>
<dbReference type="InterPro" id="IPR013087">
    <property type="entry name" value="Znf_C2H2_type"/>
</dbReference>
<keyword evidence="1" id="KW-0479">Metal-binding</keyword>